<dbReference type="EMBL" id="VTER01000020">
    <property type="protein sequence ID" value="TYS41031.1"/>
    <property type="molecule type" value="Genomic_DNA"/>
</dbReference>
<evidence type="ECO:0000313" key="2">
    <source>
        <dbReference type="Proteomes" id="UP000322139"/>
    </source>
</evidence>
<protein>
    <submittedName>
        <fullName evidence="1">Uncharacterized protein</fullName>
    </submittedName>
</protein>
<name>A0A5D4QST7_9BACI</name>
<gene>
    <name evidence="1" type="ORF">FZD51_24585</name>
</gene>
<evidence type="ECO:0000313" key="1">
    <source>
        <dbReference type="EMBL" id="TYS41031.1"/>
    </source>
</evidence>
<reference evidence="1 2" key="1">
    <citation type="submission" date="2019-08" db="EMBL/GenBank/DDBJ databases">
        <title>Bacillus genomes from the desert of Cuatro Cienegas, Coahuila.</title>
        <authorList>
            <person name="Olmedo-Alvarez G."/>
        </authorList>
    </citation>
    <scope>NUCLEOTIDE SEQUENCE [LARGE SCALE GENOMIC DNA]</scope>
    <source>
        <strain evidence="1 2">CH446_14T</strain>
    </source>
</reference>
<comment type="caution">
    <text evidence="1">The sequence shown here is derived from an EMBL/GenBank/DDBJ whole genome shotgun (WGS) entry which is preliminary data.</text>
</comment>
<dbReference type="RefSeq" id="WP_148977081.1">
    <property type="nucleotide sequence ID" value="NZ_JBNIKU010000022.1"/>
</dbReference>
<organism evidence="1 2">
    <name type="scientific">Bacillus infantis</name>
    <dbReference type="NCBI Taxonomy" id="324767"/>
    <lineage>
        <taxon>Bacteria</taxon>
        <taxon>Bacillati</taxon>
        <taxon>Bacillota</taxon>
        <taxon>Bacilli</taxon>
        <taxon>Bacillales</taxon>
        <taxon>Bacillaceae</taxon>
        <taxon>Bacillus</taxon>
    </lineage>
</organism>
<proteinExistence type="predicted"/>
<dbReference type="Proteomes" id="UP000322139">
    <property type="component" value="Unassembled WGS sequence"/>
</dbReference>
<dbReference type="AlphaFoldDB" id="A0A5D4QST7"/>
<sequence>MINVKPTKEHMKNIKKHKKFLEKWEMWDYAYYDGHKHYFLVVYNSITGGITGYLILGEMGEEVPYSEAKEPAYYLNRYNTMVHYTINGIVPRMNKNMKPYEDMIELLGKHKADLVQQEPDLNSAIDQIVEYTQKNVQEASYVRDIVYTLGGYQREITRERGYFDREFLKVMEDEYGRYSEIMYTYGLREREMQPDYKRMYRLLESGKVSAPKLRSLLKAAIETNEKELEKSMATFEKDDQGNSLEIDKNNIKGSLSDNKTKLGRKDFEKLIVPFVRNPESGEANEKNLL</sequence>
<accession>A0A5D4QST7</accession>